<keyword evidence="3" id="KW-1185">Reference proteome</keyword>
<dbReference type="EMBL" id="UYSL01020047">
    <property type="protein sequence ID" value="VDL72341.1"/>
    <property type="molecule type" value="Genomic_DNA"/>
</dbReference>
<proteinExistence type="predicted"/>
<sequence length="79" mass="8331">MSPTCITETHQTLRNGTASPMHTGAGQLTLERRSTAIADDTCDLTTCESLQSRFMSAAGLHGAVGCGWSGLVHGWRAVI</sequence>
<evidence type="ECO:0000313" key="3">
    <source>
        <dbReference type="Proteomes" id="UP000271162"/>
    </source>
</evidence>
<organism evidence="4">
    <name type="scientific">Nippostrongylus brasiliensis</name>
    <name type="common">Rat hookworm</name>
    <dbReference type="NCBI Taxonomy" id="27835"/>
    <lineage>
        <taxon>Eukaryota</taxon>
        <taxon>Metazoa</taxon>
        <taxon>Ecdysozoa</taxon>
        <taxon>Nematoda</taxon>
        <taxon>Chromadorea</taxon>
        <taxon>Rhabditida</taxon>
        <taxon>Rhabditina</taxon>
        <taxon>Rhabditomorpha</taxon>
        <taxon>Strongyloidea</taxon>
        <taxon>Heligmosomidae</taxon>
        <taxon>Nippostrongylus</taxon>
    </lineage>
</organism>
<evidence type="ECO:0000313" key="2">
    <source>
        <dbReference type="EMBL" id="VDL72341.1"/>
    </source>
</evidence>
<feature type="region of interest" description="Disordered" evidence="1">
    <location>
        <begin position="1"/>
        <end position="24"/>
    </location>
</feature>
<feature type="compositionally biased region" description="Polar residues" evidence="1">
    <location>
        <begin position="1"/>
        <end position="20"/>
    </location>
</feature>
<gene>
    <name evidence="2" type="ORF">NBR_LOCUS8752</name>
</gene>
<accession>A0A0N4XZV4</accession>
<reference evidence="2 3" key="2">
    <citation type="submission" date="2018-11" db="EMBL/GenBank/DDBJ databases">
        <authorList>
            <consortium name="Pathogen Informatics"/>
        </authorList>
    </citation>
    <scope>NUCLEOTIDE SEQUENCE [LARGE SCALE GENOMIC DNA]</scope>
</reference>
<protein>
    <submittedName>
        <fullName evidence="2 4">Uncharacterized protein</fullName>
    </submittedName>
</protein>
<dbReference type="WBParaSite" id="NBR_0000875101-mRNA-1">
    <property type="protein sequence ID" value="NBR_0000875101-mRNA-1"/>
    <property type="gene ID" value="NBR_0000875101"/>
</dbReference>
<dbReference type="Proteomes" id="UP000271162">
    <property type="component" value="Unassembled WGS sequence"/>
</dbReference>
<name>A0A0N4XZV4_NIPBR</name>
<evidence type="ECO:0000256" key="1">
    <source>
        <dbReference type="SAM" id="MobiDB-lite"/>
    </source>
</evidence>
<reference evidence="4" key="1">
    <citation type="submission" date="2017-02" db="UniProtKB">
        <authorList>
            <consortium name="WormBaseParasite"/>
        </authorList>
    </citation>
    <scope>IDENTIFICATION</scope>
</reference>
<evidence type="ECO:0000313" key="4">
    <source>
        <dbReference type="WBParaSite" id="NBR_0000875101-mRNA-1"/>
    </source>
</evidence>
<dbReference type="AlphaFoldDB" id="A0A0N4XZV4"/>